<organism evidence="2 3">
    <name type="scientific">Caerostris darwini</name>
    <dbReference type="NCBI Taxonomy" id="1538125"/>
    <lineage>
        <taxon>Eukaryota</taxon>
        <taxon>Metazoa</taxon>
        <taxon>Ecdysozoa</taxon>
        <taxon>Arthropoda</taxon>
        <taxon>Chelicerata</taxon>
        <taxon>Arachnida</taxon>
        <taxon>Araneae</taxon>
        <taxon>Araneomorphae</taxon>
        <taxon>Entelegynae</taxon>
        <taxon>Araneoidea</taxon>
        <taxon>Araneidae</taxon>
        <taxon>Caerostris</taxon>
    </lineage>
</organism>
<feature type="compositionally biased region" description="Polar residues" evidence="1">
    <location>
        <begin position="80"/>
        <end position="105"/>
    </location>
</feature>
<dbReference type="AlphaFoldDB" id="A0AAV4UI25"/>
<dbReference type="Proteomes" id="UP001054837">
    <property type="component" value="Unassembled WGS sequence"/>
</dbReference>
<feature type="compositionally biased region" description="Low complexity" evidence="1">
    <location>
        <begin position="124"/>
        <end position="134"/>
    </location>
</feature>
<evidence type="ECO:0000256" key="1">
    <source>
        <dbReference type="SAM" id="MobiDB-lite"/>
    </source>
</evidence>
<dbReference type="EMBL" id="BPLQ01011295">
    <property type="protein sequence ID" value="GIY57180.1"/>
    <property type="molecule type" value="Genomic_DNA"/>
</dbReference>
<protein>
    <submittedName>
        <fullName evidence="2">Uncharacterized protein</fullName>
    </submittedName>
</protein>
<accession>A0AAV4UI25</accession>
<evidence type="ECO:0000313" key="2">
    <source>
        <dbReference type="EMBL" id="GIY57180.1"/>
    </source>
</evidence>
<reference evidence="2 3" key="1">
    <citation type="submission" date="2021-06" db="EMBL/GenBank/DDBJ databases">
        <title>Caerostris darwini draft genome.</title>
        <authorList>
            <person name="Kono N."/>
            <person name="Arakawa K."/>
        </authorList>
    </citation>
    <scope>NUCLEOTIDE SEQUENCE [LARGE SCALE GENOMIC DNA]</scope>
</reference>
<name>A0AAV4UI25_9ARAC</name>
<feature type="region of interest" description="Disordered" evidence="1">
    <location>
        <begin position="54"/>
        <end position="134"/>
    </location>
</feature>
<comment type="caution">
    <text evidence="2">The sequence shown here is derived from an EMBL/GenBank/DDBJ whole genome shotgun (WGS) entry which is preliminary data.</text>
</comment>
<evidence type="ECO:0000313" key="3">
    <source>
        <dbReference type="Proteomes" id="UP001054837"/>
    </source>
</evidence>
<feature type="compositionally biased region" description="Basic and acidic residues" evidence="1">
    <location>
        <begin position="108"/>
        <end position="123"/>
    </location>
</feature>
<proteinExistence type="predicted"/>
<sequence length="134" mass="15265">MVPVATSSSQVAMHRVSNCKNFIQWTYCSESEKEMLGRMKPQLVFLSGETFHEKISNSQNTGRKKETEKKNQREKEISPTVCTKSSHVQNISRADTSSKDSSVQQKAEFAHQKESNIPRDKNSLDLLLSDKMQE</sequence>
<gene>
    <name evidence="2" type="ORF">CDAR_85341</name>
</gene>
<keyword evidence="3" id="KW-1185">Reference proteome</keyword>
<feature type="compositionally biased region" description="Basic and acidic residues" evidence="1">
    <location>
        <begin position="63"/>
        <end position="77"/>
    </location>
</feature>